<evidence type="ECO:0000259" key="1">
    <source>
        <dbReference type="Pfam" id="PF01522"/>
    </source>
</evidence>
<dbReference type="HOGENOM" id="CLU_029940_1_0_1"/>
<dbReference type="STRING" id="675120.N1PC38"/>
<organism evidence="2 3">
    <name type="scientific">Dothistroma septosporum (strain NZE10 / CBS 128990)</name>
    <name type="common">Red band needle blight fungus</name>
    <name type="synonym">Mycosphaerella pini</name>
    <dbReference type="NCBI Taxonomy" id="675120"/>
    <lineage>
        <taxon>Eukaryota</taxon>
        <taxon>Fungi</taxon>
        <taxon>Dikarya</taxon>
        <taxon>Ascomycota</taxon>
        <taxon>Pezizomycotina</taxon>
        <taxon>Dothideomycetes</taxon>
        <taxon>Dothideomycetidae</taxon>
        <taxon>Mycosphaerellales</taxon>
        <taxon>Mycosphaerellaceae</taxon>
        <taxon>Dothistroma</taxon>
    </lineage>
</organism>
<dbReference type="Pfam" id="PF01522">
    <property type="entry name" value="Polysacc_deac_1"/>
    <property type="match status" value="1"/>
</dbReference>
<keyword evidence="3" id="KW-1185">Reference proteome</keyword>
<dbReference type="InterPro" id="IPR002509">
    <property type="entry name" value="NODB_dom"/>
</dbReference>
<protein>
    <recommendedName>
        <fullName evidence="1">NodB homology domain-containing protein</fullName>
    </recommendedName>
</protein>
<evidence type="ECO:0000313" key="2">
    <source>
        <dbReference type="EMBL" id="EME38581.1"/>
    </source>
</evidence>
<dbReference type="AlphaFoldDB" id="N1PC38"/>
<dbReference type="GO" id="GO:0016810">
    <property type="term" value="F:hydrolase activity, acting on carbon-nitrogen (but not peptide) bonds"/>
    <property type="evidence" value="ECO:0007669"/>
    <property type="project" value="InterPro"/>
</dbReference>
<gene>
    <name evidence="2" type="ORF">DOTSEDRAFT_29606</name>
</gene>
<accession>N1PC38</accession>
<dbReference type="OrthoDB" id="504708at2759"/>
<name>N1PC38_DOTSN</name>
<dbReference type="eggNOG" id="KOG0725">
    <property type="taxonomic scope" value="Eukaryota"/>
</dbReference>
<feature type="domain" description="NodB homology" evidence="1">
    <location>
        <begin position="48"/>
        <end position="150"/>
    </location>
</feature>
<dbReference type="PANTHER" id="PTHR47561:SF2">
    <property type="entry name" value="HYPOTHETICAL POLYSACCHARIDE DEACETYLASE (EUROFUNG)"/>
    <property type="match status" value="1"/>
</dbReference>
<dbReference type="GO" id="GO:0005975">
    <property type="term" value="P:carbohydrate metabolic process"/>
    <property type="evidence" value="ECO:0007669"/>
    <property type="project" value="InterPro"/>
</dbReference>
<dbReference type="SUPFAM" id="SSF88713">
    <property type="entry name" value="Glycoside hydrolase/deacetylase"/>
    <property type="match status" value="1"/>
</dbReference>
<dbReference type="InterPro" id="IPR011330">
    <property type="entry name" value="Glyco_hydro/deAcase_b/a-brl"/>
</dbReference>
<dbReference type="PANTHER" id="PTHR47561">
    <property type="entry name" value="POLYSACCHARIDE DEACETYLASE FAMILY PROTEIN (AFU_ORTHOLOGUE AFUA_6G05030)"/>
    <property type="match status" value="1"/>
</dbReference>
<dbReference type="Gene3D" id="3.20.20.370">
    <property type="entry name" value="Glycoside hydrolase/deacetylase"/>
    <property type="match status" value="1"/>
</dbReference>
<proteinExistence type="predicted"/>
<dbReference type="CDD" id="cd10938">
    <property type="entry name" value="CE4_HpPgdA_like"/>
    <property type="match status" value="1"/>
</dbReference>
<evidence type="ECO:0000313" key="3">
    <source>
        <dbReference type="Proteomes" id="UP000016933"/>
    </source>
</evidence>
<dbReference type="Proteomes" id="UP000016933">
    <property type="component" value="Unassembled WGS sequence"/>
</dbReference>
<reference evidence="3" key="1">
    <citation type="journal article" date="2012" name="PLoS Genet.">
        <title>The genomes of the fungal plant pathogens Cladosporium fulvum and Dothistroma septosporum reveal adaptation to different hosts and lifestyles but also signatures of common ancestry.</title>
        <authorList>
            <person name="de Wit P.J.G.M."/>
            <person name="van der Burgt A."/>
            <person name="Oekmen B."/>
            <person name="Stergiopoulos I."/>
            <person name="Abd-Elsalam K.A."/>
            <person name="Aerts A.L."/>
            <person name="Bahkali A.H."/>
            <person name="Beenen H.G."/>
            <person name="Chettri P."/>
            <person name="Cox M.P."/>
            <person name="Datema E."/>
            <person name="de Vries R.P."/>
            <person name="Dhillon B."/>
            <person name="Ganley A.R."/>
            <person name="Griffiths S.A."/>
            <person name="Guo Y."/>
            <person name="Hamelin R.C."/>
            <person name="Henrissat B."/>
            <person name="Kabir M.S."/>
            <person name="Jashni M.K."/>
            <person name="Kema G."/>
            <person name="Klaubauf S."/>
            <person name="Lapidus A."/>
            <person name="Levasseur A."/>
            <person name="Lindquist E."/>
            <person name="Mehrabi R."/>
            <person name="Ohm R.A."/>
            <person name="Owen T.J."/>
            <person name="Salamov A."/>
            <person name="Schwelm A."/>
            <person name="Schijlen E."/>
            <person name="Sun H."/>
            <person name="van den Burg H.A."/>
            <person name="van Ham R.C.H.J."/>
            <person name="Zhang S."/>
            <person name="Goodwin S.B."/>
            <person name="Grigoriev I.V."/>
            <person name="Collemare J."/>
            <person name="Bradshaw R.E."/>
        </authorList>
    </citation>
    <scope>NUCLEOTIDE SEQUENCE [LARGE SCALE GENOMIC DNA]</scope>
    <source>
        <strain evidence="3">NZE10 / CBS 128990</strain>
    </source>
</reference>
<dbReference type="InterPro" id="IPR037950">
    <property type="entry name" value="PgdA-like"/>
</dbReference>
<sequence length="315" mass="35880">MSSSKPKNKLLIAWSIDFDAVSGWLGTGQHPNNSTADYSAGYFSAHVGVPRLLKLFEKLQIADKVTWAIPGHSIETFPEQTKAIINCGAEIALHGYAHESASQMTAEQERDVLMKCVNLVEELTGKRPRGYRAPLYQLKERTISLLQEHDFLWDSSLSHHDSAPYFLPQNPAPIEPITFSPDAKAADWMHPSPTFTSLPKSSLVEIPCNWYMEDMTPLQFFPNTPNSAGYVDVRVVERMWMDRFEWLLKEIEEGREDLVVFSMVIHPDTSGMAHVIGMVERFLRWVVGHGNRVEFRTCGSVAEEFRRRREEEGRV</sequence>
<reference evidence="2 3" key="2">
    <citation type="journal article" date="2012" name="PLoS Pathog.">
        <title>Diverse lifestyles and strategies of plant pathogenesis encoded in the genomes of eighteen Dothideomycetes fungi.</title>
        <authorList>
            <person name="Ohm R.A."/>
            <person name="Feau N."/>
            <person name="Henrissat B."/>
            <person name="Schoch C.L."/>
            <person name="Horwitz B.A."/>
            <person name="Barry K.W."/>
            <person name="Condon B.J."/>
            <person name="Copeland A.C."/>
            <person name="Dhillon B."/>
            <person name="Glaser F."/>
            <person name="Hesse C.N."/>
            <person name="Kosti I."/>
            <person name="LaButti K."/>
            <person name="Lindquist E.A."/>
            <person name="Lucas S."/>
            <person name="Salamov A.A."/>
            <person name="Bradshaw R.E."/>
            <person name="Ciuffetti L."/>
            <person name="Hamelin R.C."/>
            <person name="Kema G.H.J."/>
            <person name="Lawrence C."/>
            <person name="Scott J.A."/>
            <person name="Spatafora J.W."/>
            <person name="Turgeon B.G."/>
            <person name="de Wit P.J.G.M."/>
            <person name="Zhong S."/>
            <person name="Goodwin S.B."/>
            <person name="Grigoriev I.V."/>
        </authorList>
    </citation>
    <scope>NUCLEOTIDE SEQUENCE [LARGE SCALE GENOMIC DNA]</scope>
    <source>
        <strain evidence="3">NZE10 / CBS 128990</strain>
    </source>
</reference>
<dbReference type="EMBL" id="KB446547">
    <property type="protein sequence ID" value="EME38581.1"/>
    <property type="molecule type" value="Genomic_DNA"/>
</dbReference>
<dbReference type="OMA" id="ANWYMED"/>